<feature type="compositionally biased region" description="Polar residues" evidence="1">
    <location>
        <begin position="70"/>
        <end position="84"/>
    </location>
</feature>
<dbReference type="EMBL" id="RCZD01000005">
    <property type="protein sequence ID" value="TPG61820.1"/>
    <property type="molecule type" value="Genomic_DNA"/>
</dbReference>
<keyword evidence="2" id="KW-0472">Membrane</keyword>
<dbReference type="AlphaFoldDB" id="A0A502GKD0"/>
<evidence type="ECO:0000256" key="1">
    <source>
        <dbReference type="SAM" id="MobiDB-lite"/>
    </source>
</evidence>
<sequence>MKTPDFIPLSASFTLTITLRALSFFGAHLFMLQFILMQKQCLLPAQSVHEPATPETGLCNQRNKNHDSQTKPILSVSFTPAENSTENHKNYS</sequence>
<evidence type="ECO:0000313" key="3">
    <source>
        <dbReference type="EMBL" id="TPG61820.1"/>
    </source>
</evidence>
<protein>
    <submittedName>
        <fullName evidence="3">Uncharacterized protein</fullName>
    </submittedName>
</protein>
<accession>A0A502GKD0</accession>
<evidence type="ECO:0000256" key="2">
    <source>
        <dbReference type="SAM" id="Phobius"/>
    </source>
</evidence>
<organism evidence="3 4">
    <name type="scientific">Ewingella americana</name>
    <dbReference type="NCBI Taxonomy" id="41202"/>
    <lineage>
        <taxon>Bacteria</taxon>
        <taxon>Pseudomonadati</taxon>
        <taxon>Pseudomonadota</taxon>
        <taxon>Gammaproteobacteria</taxon>
        <taxon>Enterobacterales</taxon>
        <taxon>Yersiniaceae</taxon>
        <taxon>Ewingella</taxon>
    </lineage>
</organism>
<feature type="transmembrane region" description="Helical" evidence="2">
    <location>
        <begin position="6"/>
        <end position="30"/>
    </location>
</feature>
<gene>
    <name evidence="3" type="ORF">EAH77_10175</name>
</gene>
<comment type="caution">
    <text evidence="3">The sequence shown here is derived from an EMBL/GenBank/DDBJ whole genome shotgun (WGS) entry which is preliminary data.</text>
</comment>
<reference evidence="3 4" key="1">
    <citation type="journal article" date="2019" name="Environ. Microbiol.">
        <title>Species interactions and distinct microbial communities in high Arctic permafrost affected cryosols are associated with the CH4 and CO2 gas fluxes.</title>
        <authorList>
            <person name="Altshuler I."/>
            <person name="Hamel J."/>
            <person name="Turney S."/>
            <person name="Magnuson E."/>
            <person name="Levesque R."/>
            <person name="Greer C."/>
            <person name="Whyte L.G."/>
        </authorList>
    </citation>
    <scope>NUCLEOTIDE SEQUENCE [LARGE SCALE GENOMIC DNA]</scope>
    <source>
        <strain evidence="3 4">E4</strain>
    </source>
</reference>
<dbReference type="Proteomes" id="UP000317663">
    <property type="component" value="Unassembled WGS sequence"/>
</dbReference>
<keyword evidence="4" id="KW-1185">Reference proteome</keyword>
<proteinExistence type="predicted"/>
<dbReference type="RefSeq" id="WP_140472266.1">
    <property type="nucleotide sequence ID" value="NZ_RCZD01000005.1"/>
</dbReference>
<evidence type="ECO:0000313" key="4">
    <source>
        <dbReference type="Proteomes" id="UP000317663"/>
    </source>
</evidence>
<name>A0A502GKD0_9GAMM</name>
<feature type="region of interest" description="Disordered" evidence="1">
    <location>
        <begin position="50"/>
        <end position="92"/>
    </location>
</feature>
<keyword evidence="2" id="KW-0812">Transmembrane</keyword>
<keyword evidence="2" id="KW-1133">Transmembrane helix</keyword>